<dbReference type="PANTHER" id="PTHR16311:SF3">
    <property type="entry name" value="THROMBOSPONDIN TYPE-1 DOMAIN-CONTAINING PROTEIN 1"/>
    <property type="match status" value="1"/>
</dbReference>
<dbReference type="InterPro" id="IPR038877">
    <property type="entry name" value="THSD1"/>
</dbReference>
<evidence type="ECO:0000256" key="3">
    <source>
        <dbReference type="ARBA" id="ARBA00023180"/>
    </source>
</evidence>
<gene>
    <name evidence="7" type="ORF">MCOR_54952</name>
</gene>
<keyword evidence="8" id="KW-1185">Reference proteome</keyword>
<keyword evidence="1" id="KW-0677">Repeat</keyword>
<evidence type="ECO:0000256" key="5">
    <source>
        <dbReference type="SAM" id="Phobius"/>
    </source>
</evidence>
<dbReference type="SUPFAM" id="SSF82895">
    <property type="entry name" value="TSP-1 type 1 repeat"/>
    <property type="match status" value="5"/>
</dbReference>
<dbReference type="EMBL" id="CACVKT020009703">
    <property type="protein sequence ID" value="CAC5422941.1"/>
    <property type="molecule type" value="Genomic_DNA"/>
</dbReference>
<dbReference type="PROSITE" id="PS50092">
    <property type="entry name" value="TSP1"/>
    <property type="match status" value="5"/>
</dbReference>
<evidence type="ECO:0000313" key="7">
    <source>
        <dbReference type="EMBL" id="CAC5422941.1"/>
    </source>
</evidence>
<dbReference type="Gene3D" id="3.10.250.10">
    <property type="entry name" value="SRCR-like domain"/>
    <property type="match status" value="1"/>
</dbReference>
<dbReference type="InterPro" id="IPR036772">
    <property type="entry name" value="SRCR-like_dom_sf"/>
</dbReference>
<reference evidence="7 8" key="1">
    <citation type="submission" date="2020-06" db="EMBL/GenBank/DDBJ databases">
        <authorList>
            <person name="Li R."/>
            <person name="Bekaert M."/>
        </authorList>
    </citation>
    <scope>NUCLEOTIDE SEQUENCE [LARGE SCALE GENOMIC DNA]</scope>
    <source>
        <strain evidence="8">wild</strain>
    </source>
</reference>
<feature type="domain" description="SRCR" evidence="6">
    <location>
        <begin position="12"/>
        <end position="110"/>
    </location>
</feature>
<dbReference type="FunFam" id="3.10.250.10:FF:000011">
    <property type="entry name" value="Scavenger receptor class A member 5"/>
    <property type="match status" value="1"/>
</dbReference>
<keyword evidence="3" id="KW-0325">Glycoprotein</keyword>
<sequence>MRLSGYNKSGDLRLVGGNYPEKGRLEIYHNSTWGTICDDGFETPDATVACRQLGYRTSTSTFYTASGGTEPVWLDDMACDGTERRIDKCSHPGWKNHNCGHGEDVGVRCTGEYGGNGDWGSWSSWTKCSSSCDSGFRTRNRLCNHPVPSSSSLYCNGTSFEVLKCSIARCTVDGSWGGWSMWSRCNATCGGGVKKRWRNCNNPYPSSGGSTCSGMAKETLLCAESNCPVNGDWSEWQVWSVCSSSCGSGNRKRTRLCDNPPPSYGGRFCNGNTLDLDSCNINECPVDGNWSGWSSWNICSATCDGGIQDRNRKCDAPQPSNGGLYCNGTPIESRPCHNLYCKIDGQWGTWQEWETCNTTCGNGTQQRLRKCDSPSPYFGGSECMGLDVDIQICYQDICPDVQLQEQEDSLNFISPVILGIVAVVSIVVIAVITCISLFVFRRFRPGKVADRKRNRSNTENLLELRVTSQQNDYVCDKQNDLYDICNAESIVPVNTQIATDNIETGANANIPCNAGNVEDVYENLKIA</sequence>
<dbReference type="GO" id="GO:0071944">
    <property type="term" value="C:cell periphery"/>
    <property type="evidence" value="ECO:0007669"/>
    <property type="project" value="TreeGrafter"/>
</dbReference>
<evidence type="ECO:0000259" key="6">
    <source>
        <dbReference type="PROSITE" id="PS50287"/>
    </source>
</evidence>
<keyword evidence="5" id="KW-0472">Membrane</keyword>
<comment type="caution">
    <text evidence="4">Lacks conserved residue(s) required for the propagation of feature annotation.</text>
</comment>
<proteinExistence type="predicted"/>
<dbReference type="Proteomes" id="UP000507470">
    <property type="component" value="Unassembled WGS sequence"/>
</dbReference>
<dbReference type="PROSITE" id="PS00420">
    <property type="entry name" value="SRCR_1"/>
    <property type="match status" value="1"/>
</dbReference>
<dbReference type="InterPro" id="IPR036383">
    <property type="entry name" value="TSP1_rpt_sf"/>
</dbReference>
<dbReference type="FunFam" id="2.20.100.10:FF:000007">
    <property type="entry name" value="Thrombospondin 1"/>
    <property type="match status" value="2"/>
</dbReference>
<evidence type="ECO:0000256" key="1">
    <source>
        <dbReference type="ARBA" id="ARBA00022737"/>
    </source>
</evidence>
<evidence type="ECO:0000256" key="4">
    <source>
        <dbReference type="PROSITE-ProRule" id="PRU00196"/>
    </source>
</evidence>
<dbReference type="Gene3D" id="2.20.100.10">
    <property type="entry name" value="Thrombospondin type-1 (TSP1) repeat"/>
    <property type="match status" value="5"/>
</dbReference>
<keyword evidence="5" id="KW-0812">Transmembrane</keyword>
<dbReference type="Pfam" id="PF00530">
    <property type="entry name" value="SRCR"/>
    <property type="match status" value="1"/>
</dbReference>
<dbReference type="SMART" id="SM00209">
    <property type="entry name" value="TSP1"/>
    <property type="match status" value="5"/>
</dbReference>
<feature type="disulfide bond" evidence="4">
    <location>
        <begin position="79"/>
        <end position="89"/>
    </location>
</feature>
<dbReference type="InterPro" id="IPR000884">
    <property type="entry name" value="TSP1_rpt"/>
</dbReference>
<evidence type="ECO:0000256" key="2">
    <source>
        <dbReference type="ARBA" id="ARBA00023157"/>
    </source>
</evidence>
<feature type="transmembrane region" description="Helical" evidence="5">
    <location>
        <begin position="412"/>
        <end position="440"/>
    </location>
</feature>
<dbReference type="SUPFAM" id="SSF56487">
    <property type="entry name" value="SRCR-like"/>
    <property type="match status" value="1"/>
</dbReference>
<dbReference type="Pfam" id="PF00090">
    <property type="entry name" value="TSP_1"/>
    <property type="match status" value="5"/>
</dbReference>
<dbReference type="FunFam" id="2.20.100.10:FF:000001">
    <property type="entry name" value="semaphorin-5A isoform X1"/>
    <property type="match status" value="2"/>
</dbReference>
<dbReference type="GO" id="GO:0016020">
    <property type="term" value="C:membrane"/>
    <property type="evidence" value="ECO:0007669"/>
    <property type="project" value="InterPro"/>
</dbReference>
<keyword evidence="2 4" id="KW-1015">Disulfide bond</keyword>
<evidence type="ECO:0000313" key="8">
    <source>
        <dbReference type="Proteomes" id="UP000507470"/>
    </source>
</evidence>
<dbReference type="FunFam" id="2.20.100.10:FF:000002">
    <property type="entry name" value="Unc-5 netrin receptor C"/>
    <property type="match status" value="1"/>
</dbReference>
<dbReference type="OrthoDB" id="6147614at2759"/>
<dbReference type="AlphaFoldDB" id="A0A6J8EUS5"/>
<dbReference type="SMART" id="SM00202">
    <property type="entry name" value="SR"/>
    <property type="match status" value="1"/>
</dbReference>
<dbReference type="PROSITE" id="PS50287">
    <property type="entry name" value="SRCR_2"/>
    <property type="match status" value="1"/>
</dbReference>
<dbReference type="InterPro" id="IPR001190">
    <property type="entry name" value="SRCR"/>
</dbReference>
<organism evidence="7 8">
    <name type="scientific">Mytilus coruscus</name>
    <name type="common">Sea mussel</name>
    <dbReference type="NCBI Taxonomy" id="42192"/>
    <lineage>
        <taxon>Eukaryota</taxon>
        <taxon>Metazoa</taxon>
        <taxon>Spiralia</taxon>
        <taxon>Lophotrochozoa</taxon>
        <taxon>Mollusca</taxon>
        <taxon>Bivalvia</taxon>
        <taxon>Autobranchia</taxon>
        <taxon>Pteriomorphia</taxon>
        <taxon>Mytilida</taxon>
        <taxon>Mytiloidea</taxon>
        <taxon>Mytilidae</taxon>
        <taxon>Mytilinae</taxon>
        <taxon>Mytilus</taxon>
    </lineage>
</organism>
<keyword evidence="5" id="KW-1133">Transmembrane helix</keyword>
<name>A0A6J8EUS5_MYTCO</name>
<dbReference type="PRINTS" id="PR00258">
    <property type="entry name" value="SPERACTRCPTR"/>
</dbReference>
<accession>A0A6J8EUS5</accession>
<protein>
    <submittedName>
        <fullName evidence="7">HMCN</fullName>
    </submittedName>
</protein>
<dbReference type="PRINTS" id="PR01705">
    <property type="entry name" value="TSP1REPEAT"/>
</dbReference>
<dbReference type="PANTHER" id="PTHR16311">
    <property type="entry name" value="THROMBOSPONDIN TYPE I DOMAIN-CONTAINING 1"/>
    <property type="match status" value="1"/>
</dbReference>